<dbReference type="EMBL" id="SLZW01000014">
    <property type="protein sequence ID" value="TCS59957.1"/>
    <property type="molecule type" value="Genomic_DNA"/>
</dbReference>
<dbReference type="Proteomes" id="UP000295304">
    <property type="component" value="Unassembled WGS sequence"/>
</dbReference>
<dbReference type="AlphaFoldDB" id="A0A4R3J3R3"/>
<dbReference type="Gene3D" id="1.10.260.40">
    <property type="entry name" value="lambda repressor-like DNA-binding domains"/>
    <property type="match status" value="1"/>
</dbReference>
<dbReference type="PROSITE" id="PS50943">
    <property type="entry name" value="HTH_CROC1"/>
    <property type="match status" value="1"/>
</dbReference>
<proteinExistence type="predicted"/>
<evidence type="ECO:0000313" key="4">
    <source>
        <dbReference type="Proteomes" id="UP000295304"/>
    </source>
</evidence>
<accession>A0A4R3J3R3</accession>
<reference evidence="3 4" key="1">
    <citation type="submission" date="2019-03" db="EMBL/GenBank/DDBJ databases">
        <title>Genomic Encyclopedia of Type Strains, Phase IV (KMG-IV): sequencing the most valuable type-strain genomes for metagenomic binning, comparative biology and taxonomic classification.</title>
        <authorList>
            <person name="Goeker M."/>
        </authorList>
    </citation>
    <scope>NUCLEOTIDE SEQUENCE [LARGE SCALE GENOMIC DNA]</scope>
    <source>
        <strain evidence="3 4">DSM 101688</strain>
    </source>
</reference>
<name>A0A4R3J3R3_9PROT</name>
<feature type="region of interest" description="Disordered" evidence="1">
    <location>
        <begin position="1"/>
        <end position="24"/>
    </location>
</feature>
<evidence type="ECO:0000259" key="2">
    <source>
        <dbReference type="PROSITE" id="PS50943"/>
    </source>
</evidence>
<dbReference type="RefSeq" id="WP_132940162.1">
    <property type="nucleotide sequence ID" value="NZ_CP119676.1"/>
</dbReference>
<dbReference type="OrthoDB" id="461984at2"/>
<dbReference type="CDD" id="cd00093">
    <property type="entry name" value="HTH_XRE"/>
    <property type="match status" value="1"/>
</dbReference>
<dbReference type="InterPro" id="IPR001387">
    <property type="entry name" value="Cro/C1-type_HTH"/>
</dbReference>
<sequence>MIAKRSATETPRVEPDADAPLSDDEFERGYSALLARSARAATGLSQRAFSERYGIPAASLRDWEQGRRVPDSATRSYLRVIVKMPDAVAQALHDAA</sequence>
<gene>
    <name evidence="3" type="ORF">EDD55_1148</name>
</gene>
<feature type="domain" description="HTH cro/C1-type" evidence="2">
    <location>
        <begin position="36"/>
        <end position="74"/>
    </location>
</feature>
<dbReference type="Pfam" id="PF13560">
    <property type="entry name" value="HTH_31"/>
    <property type="match status" value="1"/>
</dbReference>
<dbReference type="SUPFAM" id="SSF47413">
    <property type="entry name" value="lambda repressor-like DNA-binding domains"/>
    <property type="match status" value="1"/>
</dbReference>
<comment type="caution">
    <text evidence="3">The sequence shown here is derived from an EMBL/GenBank/DDBJ whole genome shotgun (WGS) entry which is preliminary data.</text>
</comment>
<protein>
    <submittedName>
        <fullName evidence="3">Putative transcriptional regulator</fullName>
    </submittedName>
</protein>
<dbReference type="InterPro" id="IPR010982">
    <property type="entry name" value="Lambda_DNA-bd_dom_sf"/>
</dbReference>
<organism evidence="3 4">
    <name type="scientific">Varunaivibrio sulfuroxidans</name>
    <dbReference type="NCBI Taxonomy" id="1773489"/>
    <lineage>
        <taxon>Bacteria</taxon>
        <taxon>Pseudomonadati</taxon>
        <taxon>Pseudomonadota</taxon>
        <taxon>Alphaproteobacteria</taxon>
        <taxon>Rhodospirillales</taxon>
        <taxon>Magnetovibrionaceae</taxon>
        <taxon>Varunaivibrio</taxon>
    </lineage>
</organism>
<evidence type="ECO:0000313" key="3">
    <source>
        <dbReference type="EMBL" id="TCS59957.1"/>
    </source>
</evidence>
<keyword evidence="4" id="KW-1185">Reference proteome</keyword>
<dbReference type="GO" id="GO:0003677">
    <property type="term" value="F:DNA binding"/>
    <property type="evidence" value="ECO:0007669"/>
    <property type="project" value="InterPro"/>
</dbReference>
<evidence type="ECO:0000256" key="1">
    <source>
        <dbReference type="SAM" id="MobiDB-lite"/>
    </source>
</evidence>